<dbReference type="GO" id="GO:0000981">
    <property type="term" value="F:DNA-binding transcription factor activity, RNA polymerase II-specific"/>
    <property type="evidence" value="ECO:0007669"/>
    <property type="project" value="InterPro"/>
</dbReference>
<dbReference type="InterPro" id="IPR001138">
    <property type="entry name" value="Zn2Cys6_DnaBD"/>
</dbReference>
<dbReference type="PROSITE" id="PS50048">
    <property type="entry name" value="ZN2_CY6_FUNGAL_2"/>
    <property type="match status" value="1"/>
</dbReference>
<evidence type="ECO:0000259" key="5">
    <source>
        <dbReference type="PROSITE" id="PS50048"/>
    </source>
</evidence>
<gene>
    <name evidence="6" type="ORF">BCV69DRAFT_285472</name>
</gene>
<organism evidence="6 7">
    <name type="scientific">Pseudomicrostroma glucosiphilum</name>
    <dbReference type="NCBI Taxonomy" id="1684307"/>
    <lineage>
        <taxon>Eukaryota</taxon>
        <taxon>Fungi</taxon>
        <taxon>Dikarya</taxon>
        <taxon>Basidiomycota</taxon>
        <taxon>Ustilaginomycotina</taxon>
        <taxon>Exobasidiomycetes</taxon>
        <taxon>Microstromatales</taxon>
        <taxon>Microstromatales incertae sedis</taxon>
        <taxon>Pseudomicrostroma</taxon>
    </lineage>
</organism>
<evidence type="ECO:0000256" key="1">
    <source>
        <dbReference type="ARBA" id="ARBA00004123"/>
    </source>
</evidence>
<dbReference type="EMBL" id="KZ819338">
    <property type="protein sequence ID" value="PWN18171.1"/>
    <property type="molecule type" value="Genomic_DNA"/>
</dbReference>
<feature type="compositionally biased region" description="Low complexity" evidence="3">
    <location>
        <begin position="812"/>
        <end position="834"/>
    </location>
</feature>
<evidence type="ECO:0000256" key="2">
    <source>
        <dbReference type="ARBA" id="ARBA00023242"/>
    </source>
</evidence>
<dbReference type="SMART" id="SM00066">
    <property type="entry name" value="GAL4"/>
    <property type="match status" value="1"/>
</dbReference>
<evidence type="ECO:0000256" key="4">
    <source>
        <dbReference type="SAM" id="Phobius"/>
    </source>
</evidence>
<feature type="compositionally biased region" description="Low complexity" evidence="3">
    <location>
        <begin position="842"/>
        <end position="855"/>
    </location>
</feature>
<dbReference type="AlphaFoldDB" id="A0A316U0Y9"/>
<keyword evidence="2" id="KW-0539">Nucleus</keyword>
<dbReference type="GeneID" id="37015130"/>
<dbReference type="STRING" id="1684307.A0A316U0Y9"/>
<evidence type="ECO:0000256" key="3">
    <source>
        <dbReference type="SAM" id="MobiDB-lite"/>
    </source>
</evidence>
<name>A0A316U0Y9_9BASI</name>
<dbReference type="CDD" id="cd00067">
    <property type="entry name" value="GAL4"/>
    <property type="match status" value="1"/>
</dbReference>
<reference evidence="6 7" key="1">
    <citation type="journal article" date="2018" name="Mol. Biol. Evol.">
        <title>Broad Genomic Sampling Reveals a Smut Pathogenic Ancestry of the Fungal Clade Ustilaginomycotina.</title>
        <authorList>
            <person name="Kijpornyongpan T."/>
            <person name="Mondo S.J."/>
            <person name="Barry K."/>
            <person name="Sandor L."/>
            <person name="Lee J."/>
            <person name="Lipzen A."/>
            <person name="Pangilinan J."/>
            <person name="LaButti K."/>
            <person name="Hainaut M."/>
            <person name="Henrissat B."/>
            <person name="Grigoriev I.V."/>
            <person name="Spatafora J.W."/>
            <person name="Aime M.C."/>
        </authorList>
    </citation>
    <scope>NUCLEOTIDE SEQUENCE [LARGE SCALE GENOMIC DNA]</scope>
    <source>
        <strain evidence="6 7">MCA 4718</strain>
    </source>
</reference>
<feature type="compositionally biased region" description="Low complexity" evidence="3">
    <location>
        <begin position="895"/>
        <end position="908"/>
    </location>
</feature>
<feature type="domain" description="Zn(2)-C6 fungal-type" evidence="5">
    <location>
        <begin position="36"/>
        <end position="67"/>
    </location>
</feature>
<keyword evidence="4" id="KW-1133">Transmembrane helix</keyword>
<dbReference type="SUPFAM" id="SSF57701">
    <property type="entry name" value="Zn2/Cys6 DNA-binding domain"/>
    <property type="match status" value="1"/>
</dbReference>
<dbReference type="PANTHER" id="PTHR31001:SF89">
    <property type="entry name" value="ZN(2)-C6 FUNGAL-TYPE DOMAIN-CONTAINING PROTEIN"/>
    <property type="match status" value="1"/>
</dbReference>
<dbReference type="Pfam" id="PF00172">
    <property type="entry name" value="Zn_clus"/>
    <property type="match status" value="1"/>
</dbReference>
<keyword evidence="4" id="KW-0472">Membrane</keyword>
<accession>A0A316U0Y9</accession>
<keyword evidence="7" id="KW-1185">Reference proteome</keyword>
<dbReference type="GO" id="GO:0008270">
    <property type="term" value="F:zinc ion binding"/>
    <property type="evidence" value="ECO:0007669"/>
    <property type="project" value="InterPro"/>
</dbReference>
<feature type="transmembrane region" description="Helical" evidence="4">
    <location>
        <begin position="640"/>
        <end position="662"/>
    </location>
</feature>
<dbReference type="InterPro" id="IPR036864">
    <property type="entry name" value="Zn2-C6_fun-type_DNA-bd_sf"/>
</dbReference>
<evidence type="ECO:0000313" key="7">
    <source>
        <dbReference type="Proteomes" id="UP000245942"/>
    </source>
</evidence>
<feature type="region of interest" description="Disordered" evidence="3">
    <location>
        <begin position="768"/>
        <end position="793"/>
    </location>
</feature>
<protein>
    <recommendedName>
        <fullName evidence="5">Zn(2)-C6 fungal-type domain-containing protein</fullName>
    </recommendedName>
</protein>
<dbReference type="PROSITE" id="PS00463">
    <property type="entry name" value="ZN2_CY6_FUNGAL_1"/>
    <property type="match status" value="1"/>
</dbReference>
<sequence>MADPTSSASAPIAGPSRPSPPRSKAHAAPAQRIRTSCIPCRKRKTKCDGDKPCSSCAMRGAGGSCAYPDEMEGEGSREGGRPGMGVGETQPGAGAGAGSQGSYPVVNGSGRARRRRSSSRDSLPGPSSLSASASKRKRPTEGSEQRHLSRVPLDGPSSREDLARLVTGLQESVEDLQRAVGSHRCEPLERQTVRPHPNPLPGRCSGVLLERMVAALPPQVDCEVMLEYLLQEPDWFVVSVTAPYLLPIWSRFIYGAHLRDVEVIVLAAAISVAAVLLDEYPHNYYPTTVPPGRCVSDLMELVFSHCRTIVREERPLAVERVDLVDEMIVSGLFFDYLRFSRKSSDAWPWHREHLLRYVHMFQLMPDESSQAWQSFDGLERDLIRRVLWHTIICLRVSNLYNDGFDVLEIREENLKIRLPGFQPSEDADAPLIFTASPAGLDETSKITLKAPSRSIVRLHRGKSSEEVADSAFSFKRAVSLTAKIPSIRDYVNAFKSWQVRRLKQLRFELRKGSPAPSLDHHREALLHQALALTRDLKFWRDQWVNTRWPPVTYLEDTSDFMLLRQANKASIIHIAIAQCLSAILIPWLTEDVSNRDGGPESPLLLEVQREAYESVREIVQSIDATRALVTSGLVTYFGSFAAYAFFYAATALAVPLVGAWTLRQEPKNAMGRYGKIQLHDRYTELKLQQKKPNAGVGTERAFEDDDDQDGISLMAPSTSLVFTAEELRSMAADLIRILDILPAFRASPLSREARQRLSYLVETFGIQRRAEGMTGPPPPPSLDGQGLGTSDVPTPFTFDAFGRSLLGDNPFAVPGPGAGAPPLSSSTTTGSSSTPAWTPDNSTTTPAAMSTTTGNAAYAPPAPVAATGGEMLDALMQFDNQWWEKMLGTAGNPDQQQQQQQGAQGRAG</sequence>
<dbReference type="InterPro" id="IPR050613">
    <property type="entry name" value="Sec_Metabolite_Reg"/>
</dbReference>
<feature type="compositionally biased region" description="Low complexity" evidence="3">
    <location>
        <begin position="120"/>
        <end position="133"/>
    </location>
</feature>
<feature type="region of interest" description="Disordered" evidence="3">
    <location>
        <begin position="885"/>
        <end position="908"/>
    </location>
</feature>
<dbReference type="Proteomes" id="UP000245942">
    <property type="component" value="Unassembled WGS sequence"/>
</dbReference>
<dbReference type="RefSeq" id="XP_025345331.1">
    <property type="nucleotide sequence ID" value="XM_025493396.1"/>
</dbReference>
<keyword evidence="4" id="KW-0812">Transmembrane</keyword>
<feature type="region of interest" description="Disordered" evidence="3">
    <location>
        <begin position="812"/>
        <end position="855"/>
    </location>
</feature>
<comment type="subcellular location">
    <subcellularLocation>
        <location evidence="1">Nucleus</location>
    </subcellularLocation>
</comment>
<dbReference type="GO" id="GO:0005634">
    <property type="term" value="C:nucleus"/>
    <property type="evidence" value="ECO:0007669"/>
    <property type="project" value="UniProtKB-SubCell"/>
</dbReference>
<dbReference type="OrthoDB" id="3365791at2759"/>
<feature type="region of interest" description="Disordered" evidence="3">
    <location>
        <begin position="1"/>
        <end position="159"/>
    </location>
</feature>
<dbReference type="Gene3D" id="4.10.240.10">
    <property type="entry name" value="Zn(2)-C6 fungal-type DNA-binding domain"/>
    <property type="match status" value="1"/>
</dbReference>
<proteinExistence type="predicted"/>
<evidence type="ECO:0000313" key="6">
    <source>
        <dbReference type="EMBL" id="PWN18171.1"/>
    </source>
</evidence>
<dbReference type="PANTHER" id="PTHR31001">
    <property type="entry name" value="UNCHARACTERIZED TRANSCRIPTIONAL REGULATORY PROTEIN"/>
    <property type="match status" value="1"/>
</dbReference>